<sequence length="226" mass="24200">MGSHSAGEPADTPEPPPAVRAQLLATEHWSLLASRSTTQSEVLTRISIFLTLVSAGLVSLALVGQATDFSDAFIAFAIGVLAFISIVGLLTQVRVLNIAHEDFMYVIAMNRLRGAYAQLDPGLRRYLLASPHDDFPGSQQTYYFFTPKRGASQVLGSTMIFIITINAALLGLLVAAITNVFSASITLAVVLGLAVGLAFFAFNLWNGHRQFAATLASLEPEFPTVT</sequence>
<feature type="transmembrane region" description="Helical" evidence="1">
    <location>
        <begin position="72"/>
        <end position="90"/>
    </location>
</feature>
<feature type="transmembrane region" description="Helical" evidence="1">
    <location>
        <begin position="154"/>
        <end position="177"/>
    </location>
</feature>
<name>A0A3L6ZIK4_9MICO</name>
<organism evidence="2 3">
    <name type="scientific">Mycetocola manganoxydans</name>
    <dbReference type="NCBI Taxonomy" id="699879"/>
    <lineage>
        <taxon>Bacteria</taxon>
        <taxon>Bacillati</taxon>
        <taxon>Actinomycetota</taxon>
        <taxon>Actinomycetes</taxon>
        <taxon>Micrococcales</taxon>
        <taxon>Microbacteriaceae</taxon>
        <taxon>Mycetocola</taxon>
    </lineage>
</organism>
<evidence type="ECO:0000256" key="1">
    <source>
        <dbReference type="SAM" id="Phobius"/>
    </source>
</evidence>
<dbReference type="RefSeq" id="WP_121674073.1">
    <property type="nucleotide sequence ID" value="NZ_BMXM01000010.1"/>
</dbReference>
<gene>
    <name evidence="2" type="ORF">D9V29_14655</name>
</gene>
<keyword evidence="1" id="KW-1133">Transmembrane helix</keyword>
<accession>A0A3L6ZIK4</accession>
<keyword evidence="3" id="KW-1185">Reference proteome</keyword>
<evidence type="ECO:0000313" key="3">
    <source>
        <dbReference type="Proteomes" id="UP000270299"/>
    </source>
</evidence>
<dbReference type="OrthoDB" id="165132at2"/>
<keyword evidence="1" id="KW-0472">Membrane</keyword>
<feature type="transmembrane region" description="Helical" evidence="1">
    <location>
        <begin position="42"/>
        <end position="66"/>
    </location>
</feature>
<comment type="caution">
    <text evidence="2">The sequence shown here is derived from an EMBL/GenBank/DDBJ whole genome shotgun (WGS) entry which is preliminary data.</text>
</comment>
<dbReference type="AlphaFoldDB" id="A0A3L6ZIK4"/>
<evidence type="ECO:0000313" key="2">
    <source>
        <dbReference type="EMBL" id="RLP67866.1"/>
    </source>
</evidence>
<dbReference type="Proteomes" id="UP000270299">
    <property type="component" value="Unassembled WGS sequence"/>
</dbReference>
<feature type="transmembrane region" description="Helical" evidence="1">
    <location>
        <begin position="183"/>
        <end position="205"/>
    </location>
</feature>
<keyword evidence="1" id="KW-0812">Transmembrane</keyword>
<protein>
    <submittedName>
        <fullName evidence="2">Uncharacterized protein</fullName>
    </submittedName>
</protein>
<reference evidence="2 3" key="1">
    <citation type="submission" date="2018-10" db="EMBL/GenBank/DDBJ databases">
        <authorList>
            <person name="Li J."/>
        </authorList>
    </citation>
    <scope>NUCLEOTIDE SEQUENCE [LARGE SCALE GENOMIC DNA]</scope>
    <source>
        <strain evidence="2 3">CCTCC AB209002</strain>
    </source>
</reference>
<proteinExistence type="predicted"/>
<dbReference type="EMBL" id="RCUV01000026">
    <property type="protein sequence ID" value="RLP67866.1"/>
    <property type="molecule type" value="Genomic_DNA"/>
</dbReference>